<proteinExistence type="predicted"/>
<feature type="compositionally biased region" description="Polar residues" evidence="1">
    <location>
        <begin position="57"/>
        <end position="74"/>
    </location>
</feature>
<keyword evidence="3" id="KW-1185">Reference proteome</keyword>
<evidence type="ECO:0000256" key="1">
    <source>
        <dbReference type="SAM" id="MobiDB-lite"/>
    </source>
</evidence>
<feature type="region of interest" description="Disordered" evidence="1">
    <location>
        <begin position="1"/>
        <end position="103"/>
    </location>
</feature>
<feature type="compositionally biased region" description="Polar residues" evidence="1">
    <location>
        <begin position="1"/>
        <end position="15"/>
    </location>
</feature>
<dbReference type="EMBL" id="OZ037945">
    <property type="protein sequence ID" value="CAL1700198.1"/>
    <property type="molecule type" value="Genomic_DNA"/>
</dbReference>
<protein>
    <submittedName>
        <fullName evidence="2">Uncharacterized protein</fullName>
    </submittedName>
</protein>
<accession>A0ABP1CZQ0</accession>
<evidence type="ECO:0000313" key="3">
    <source>
        <dbReference type="Proteomes" id="UP001497453"/>
    </source>
</evidence>
<name>A0ABP1CZQ0_9APHY</name>
<feature type="compositionally biased region" description="Polar residues" evidence="1">
    <location>
        <begin position="32"/>
        <end position="43"/>
    </location>
</feature>
<dbReference type="Proteomes" id="UP001497453">
    <property type="component" value="Chromosome 2"/>
</dbReference>
<evidence type="ECO:0000313" key="2">
    <source>
        <dbReference type="EMBL" id="CAL1700198.1"/>
    </source>
</evidence>
<sequence length="298" mass="32946">MASNARNKTAETSTAGGVRRGRSNETTGRKLVTSSIASTNRPSKTVLRDQHAIPSHRTLSSSTVNRTLRPTQSVKPAVPLSKAASRPVRHDVPALSASRAPASTRSDALRIAAEAYSWQYMTATLQHVHKLTERSTLNSLQDRSNELAAEEALVADARVRFEAEQILEFCDELSDSQFSTELPELFQNFLRLASAHRESISSALKLSPDVLDATSIRRCNDCLLTIDNIIQQARHVESQATRLAKLCEGAQSRTHELLKSMLLVVHDQLVTLENARSLVECQKSNTRTRVQLESLLIE</sequence>
<organism evidence="2 3">
    <name type="scientific">Somion occarium</name>
    <dbReference type="NCBI Taxonomy" id="3059160"/>
    <lineage>
        <taxon>Eukaryota</taxon>
        <taxon>Fungi</taxon>
        <taxon>Dikarya</taxon>
        <taxon>Basidiomycota</taxon>
        <taxon>Agaricomycotina</taxon>
        <taxon>Agaricomycetes</taxon>
        <taxon>Polyporales</taxon>
        <taxon>Cerrenaceae</taxon>
        <taxon>Somion</taxon>
    </lineage>
</organism>
<gene>
    <name evidence="2" type="ORF">GFSPODELE1_LOCUS3036</name>
</gene>
<reference evidence="3" key="1">
    <citation type="submission" date="2024-04" db="EMBL/GenBank/DDBJ databases">
        <authorList>
            <person name="Shaw F."/>
            <person name="Minotto A."/>
        </authorList>
    </citation>
    <scope>NUCLEOTIDE SEQUENCE [LARGE SCALE GENOMIC DNA]</scope>
</reference>